<protein>
    <submittedName>
        <fullName evidence="7">RNA binding protein</fullName>
    </submittedName>
</protein>
<feature type="domain" description="RRM" evidence="6">
    <location>
        <begin position="96"/>
        <end position="178"/>
    </location>
</feature>
<evidence type="ECO:0000256" key="5">
    <source>
        <dbReference type="SAM" id="MobiDB-lite"/>
    </source>
</evidence>
<keyword evidence="2 4" id="KW-0694">RNA-binding</keyword>
<evidence type="ECO:0000313" key="8">
    <source>
        <dbReference type="Proteomes" id="UP000008312"/>
    </source>
</evidence>
<dbReference type="Gene3D" id="3.30.70.330">
    <property type="match status" value="1"/>
</dbReference>
<dbReference type="AlphaFoldDB" id="D8M0E6"/>
<dbReference type="InParanoid" id="D8M0E6"/>
<dbReference type="OrthoDB" id="272703at2759"/>
<evidence type="ECO:0000256" key="3">
    <source>
        <dbReference type="ARBA" id="ARBA00023187"/>
    </source>
</evidence>
<dbReference type="Proteomes" id="UP000008312">
    <property type="component" value="Unassembled WGS sequence"/>
</dbReference>
<keyword evidence="3" id="KW-0508">mRNA splicing</keyword>
<evidence type="ECO:0000313" key="7">
    <source>
        <dbReference type="EMBL" id="CBK21535.2"/>
    </source>
</evidence>
<dbReference type="InterPro" id="IPR000504">
    <property type="entry name" value="RRM_dom"/>
</dbReference>
<dbReference type="InterPro" id="IPR012677">
    <property type="entry name" value="Nucleotide-bd_a/b_plait_sf"/>
</dbReference>
<keyword evidence="1" id="KW-0507">mRNA processing</keyword>
<dbReference type="GO" id="GO:0006397">
    <property type="term" value="P:mRNA processing"/>
    <property type="evidence" value="ECO:0007669"/>
    <property type="project" value="UniProtKB-KW"/>
</dbReference>
<evidence type="ECO:0000256" key="2">
    <source>
        <dbReference type="ARBA" id="ARBA00022884"/>
    </source>
</evidence>
<dbReference type="RefSeq" id="XP_012895583.1">
    <property type="nucleotide sequence ID" value="XM_013040129.1"/>
</dbReference>
<dbReference type="InterPro" id="IPR035979">
    <property type="entry name" value="RBD_domain_sf"/>
</dbReference>
<dbReference type="GO" id="GO:0003723">
    <property type="term" value="F:RNA binding"/>
    <property type="evidence" value="ECO:0007669"/>
    <property type="project" value="UniProtKB-UniRule"/>
</dbReference>
<dbReference type="PROSITE" id="PS50102">
    <property type="entry name" value="RRM"/>
    <property type="match status" value="1"/>
</dbReference>
<evidence type="ECO:0000256" key="4">
    <source>
        <dbReference type="PROSITE-ProRule" id="PRU00176"/>
    </source>
</evidence>
<feature type="compositionally biased region" description="Basic and acidic residues" evidence="5">
    <location>
        <begin position="46"/>
        <end position="65"/>
    </location>
</feature>
<dbReference type="GO" id="GO:0008380">
    <property type="term" value="P:RNA splicing"/>
    <property type="evidence" value="ECO:0007669"/>
    <property type="project" value="UniProtKB-KW"/>
</dbReference>
<keyword evidence="8" id="KW-1185">Reference proteome</keyword>
<dbReference type="PANTHER" id="PTHR23139">
    <property type="entry name" value="RNA-BINDING PROTEIN"/>
    <property type="match status" value="1"/>
</dbReference>
<evidence type="ECO:0000259" key="6">
    <source>
        <dbReference type="PROSITE" id="PS50102"/>
    </source>
</evidence>
<sequence length="239" mass="26471">MGRNSRSRSRDSHRSSRSHRHRSHSYDSRRSSDRHSRRHSRSPSRSHGDRSGTNKKKGLFDQKPEGIPEALLTATGTIGVLANTLNAKTAESKSILRLFITNLPTEYQDMKLKDFLVDVILKCVDQPVPQPPITSLIAYKDQGYAIVEFATPELATACLALDGLPYEGISIGVVRPPTFNPADVPMPSGRPPRLQLDKIGFTPKLGARAIADAMAQGDNEANCKWTRSRSSRSLRRSAR</sequence>
<name>D8M0E6_BLAHO</name>
<feature type="compositionally biased region" description="Basic and acidic residues" evidence="5">
    <location>
        <begin position="24"/>
        <end position="34"/>
    </location>
</feature>
<gene>
    <name evidence="7" type="ORF">GSBLH_T00001693001</name>
</gene>
<feature type="compositionally biased region" description="Basic residues" evidence="5">
    <location>
        <begin position="35"/>
        <end position="44"/>
    </location>
</feature>
<proteinExistence type="predicted"/>
<feature type="region of interest" description="Disordered" evidence="5">
    <location>
        <begin position="1"/>
        <end position="65"/>
    </location>
</feature>
<evidence type="ECO:0000256" key="1">
    <source>
        <dbReference type="ARBA" id="ARBA00022664"/>
    </source>
</evidence>
<accession>D8M0E6</accession>
<dbReference type="EMBL" id="FN668643">
    <property type="protein sequence ID" value="CBK21535.2"/>
    <property type="molecule type" value="Genomic_DNA"/>
</dbReference>
<organism evidence="7">
    <name type="scientific">Blastocystis hominis</name>
    <dbReference type="NCBI Taxonomy" id="12968"/>
    <lineage>
        <taxon>Eukaryota</taxon>
        <taxon>Sar</taxon>
        <taxon>Stramenopiles</taxon>
        <taxon>Bigyra</taxon>
        <taxon>Opalozoa</taxon>
        <taxon>Opalinata</taxon>
        <taxon>Blastocystidae</taxon>
        <taxon>Blastocystis</taxon>
    </lineage>
</organism>
<reference evidence="7" key="1">
    <citation type="submission" date="2010-02" db="EMBL/GenBank/DDBJ databases">
        <title>Sequencing and annotation of the Blastocystis hominis genome.</title>
        <authorList>
            <person name="Wincker P."/>
        </authorList>
    </citation>
    <scope>NUCLEOTIDE SEQUENCE</scope>
    <source>
        <strain evidence="7">Singapore isolate B</strain>
    </source>
</reference>
<dbReference type="GeneID" id="24918924"/>
<dbReference type="SUPFAM" id="SSF54928">
    <property type="entry name" value="RNA-binding domain, RBD"/>
    <property type="match status" value="1"/>
</dbReference>